<dbReference type="Pfam" id="PF04932">
    <property type="entry name" value="Wzy_C"/>
    <property type="match status" value="1"/>
</dbReference>
<feature type="transmembrane region" description="Helical" evidence="5">
    <location>
        <begin position="401"/>
        <end position="420"/>
    </location>
</feature>
<evidence type="ECO:0000256" key="3">
    <source>
        <dbReference type="ARBA" id="ARBA00022989"/>
    </source>
</evidence>
<reference evidence="7 8" key="1">
    <citation type="submission" date="2018-05" db="EMBL/GenBank/DDBJ databases">
        <title>Genomic Encyclopedia of Archaeal and Bacterial Type Strains, Phase II (KMG-II): from individual species to whole genera.</title>
        <authorList>
            <person name="Goeker M."/>
        </authorList>
    </citation>
    <scope>NUCLEOTIDE SEQUENCE [LARGE SCALE GENOMIC DNA]</scope>
    <source>
        <strain evidence="7 8">DSM 19975</strain>
    </source>
</reference>
<comment type="subcellular location">
    <subcellularLocation>
        <location evidence="1">Membrane</location>
        <topology evidence="1">Multi-pass membrane protein</topology>
    </subcellularLocation>
</comment>
<organism evidence="7 8">
    <name type="scientific">Mucilaginibacter oryzae</name>
    <dbReference type="NCBI Taxonomy" id="468058"/>
    <lineage>
        <taxon>Bacteria</taxon>
        <taxon>Pseudomonadati</taxon>
        <taxon>Bacteroidota</taxon>
        <taxon>Sphingobacteriia</taxon>
        <taxon>Sphingobacteriales</taxon>
        <taxon>Sphingobacteriaceae</taxon>
        <taxon>Mucilaginibacter</taxon>
    </lineage>
</organism>
<dbReference type="PANTHER" id="PTHR37422">
    <property type="entry name" value="TEICHURONIC ACID BIOSYNTHESIS PROTEIN TUAE"/>
    <property type="match status" value="1"/>
</dbReference>
<keyword evidence="8" id="KW-1185">Reference proteome</keyword>
<feature type="transmembrane region" description="Helical" evidence="5">
    <location>
        <begin position="266"/>
        <end position="283"/>
    </location>
</feature>
<keyword evidence="3 5" id="KW-1133">Transmembrane helix</keyword>
<evidence type="ECO:0000313" key="8">
    <source>
        <dbReference type="Proteomes" id="UP000245678"/>
    </source>
</evidence>
<dbReference type="GO" id="GO:0016874">
    <property type="term" value="F:ligase activity"/>
    <property type="evidence" value="ECO:0007669"/>
    <property type="project" value="UniProtKB-KW"/>
</dbReference>
<accession>A0A316HHJ2</accession>
<comment type="caution">
    <text evidence="7">The sequence shown here is derived from an EMBL/GenBank/DDBJ whole genome shotgun (WGS) entry which is preliminary data.</text>
</comment>
<dbReference type="Proteomes" id="UP000245678">
    <property type="component" value="Unassembled WGS sequence"/>
</dbReference>
<evidence type="ECO:0000256" key="5">
    <source>
        <dbReference type="SAM" id="Phobius"/>
    </source>
</evidence>
<evidence type="ECO:0000256" key="1">
    <source>
        <dbReference type="ARBA" id="ARBA00004141"/>
    </source>
</evidence>
<dbReference type="InterPro" id="IPR051533">
    <property type="entry name" value="WaaL-like"/>
</dbReference>
<dbReference type="GO" id="GO:0016020">
    <property type="term" value="C:membrane"/>
    <property type="evidence" value="ECO:0007669"/>
    <property type="project" value="UniProtKB-SubCell"/>
</dbReference>
<dbReference type="InterPro" id="IPR007016">
    <property type="entry name" value="O-antigen_ligase-rel_domated"/>
</dbReference>
<feature type="transmembrane region" description="Helical" evidence="5">
    <location>
        <begin position="137"/>
        <end position="157"/>
    </location>
</feature>
<keyword evidence="7" id="KW-0436">Ligase</keyword>
<keyword evidence="4 5" id="KW-0472">Membrane</keyword>
<evidence type="ECO:0000313" key="7">
    <source>
        <dbReference type="EMBL" id="PWK77725.1"/>
    </source>
</evidence>
<feature type="transmembrane region" description="Helical" evidence="5">
    <location>
        <begin position="361"/>
        <end position="389"/>
    </location>
</feature>
<sequence length="459" mass="52299">MISILVSVFCLILLWKVSVNTGIDQVYWVLLFILFVPPNIVILFFIPYNQFLILILLAGIVFNKDWLEALRSFPLKRTFILFAICMITIALFDHRGTLTSVQKIAKAVSFLTSNILFCLFTYIALNKTYSYSNLYRKIFLILGVFTVYGVVCFVTKANPYATALAEAYNIQDYMKTYLLNADGRTRVNSFSFHPYLYGIILTIATLFFIYYYQHPRGLLKIPKNIALALLALFVVNIFLSNSRSILLIFILAYGLYSLFSITADRFLIYLLIFPIVLLVAFQIPKVSKTIDQLTDVVFNGGNTTEGSNVDMRQQQLLISAKYFNDSPIFGNGFDYIIENLGFNADISKRESDADAFGFESYFFVLLIEQGTIGIIGNLILFIGLIIYHVRNIFRVSGLDRRFVFVNLLTILGYLAFILTTGTLNSMPFFFIMIGVSISIQQKMLTYKKAVIKDDMVNVS</sequence>
<feature type="domain" description="O-antigen ligase-related" evidence="6">
    <location>
        <begin position="229"/>
        <end position="376"/>
    </location>
</feature>
<dbReference type="RefSeq" id="WP_109608250.1">
    <property type="nucleotide sequence ID" value="NZ_QGHA01000004.1"/>
</dbReference>
<feature type="transmembrane region" description="Helical" evidence="5">
    <location>
        <begin position="224"/>
        <end position="239"/>
    </location>
</feature>
<feature type="transmembrane region" description="Helical" evidence="5">
    <location>
        <begin position="245"/>
        <end position="261"/>
    </location>
</feature>
<feature type="transmembrane region" description="Helical" evidence="5">
    <location>
        <begin position="104"/>
        <end position="125"/>
    </location>
</feature>
<feature type="transmembrane region" description="Helical" evidence="5">
    <location>
        <begin position="195"/>
        <end position="212"/>
    </location>
</feature>
<feature type="transmembrane region" description="Helical" evidence="5">
    <location>
        <begin position="74"/>
        <end position="92"/>
    </location>
</feature>
<evidence type="ECO:0000256" key="2">
    <source>
        <dbReference type="ARBA" id="ARBA00022692"/>
    </source>
</evidence>
<keyword evidence="2 5" id="KW-0812">Transmembrane</keyword>
<dbReference type="EMBL" id="QGHA01000004">
    <property type="protein sequence ID" value="PWK77725.1"/>
    <property type="molecule type" value="Genomic_DNA"/>
</dbReference>
<proteinExistence type="predicted"/>
<protein>
    <submittedName>
        <fullName evidence="7">O-antigen ligase-like membrane protein</fullName>
    </submittedName>
</protein>
<gene>
    <name evidence="7" type="ORF">LX99_02610</name>
</gene>
<evidence type="ECO:0000259" key="6">
    <source>
        <dbReference type="Pfam" id="PF04932"/>
    </source>
</evidence>
<name>A0A316HHJ2_9SPHI</name>
<dbReference type="AlphaFoldDB" id="A0A316HHJ2"/>
<evidence type="ECO:0000256" key="4">
    <source>
        <dbReference type="ARBA" id="ARBA00023136"/>
    </source>
</evidence>
<feature type="transmembrane region" description="Helical" evidence="5">
    <location>
        <begin position="29"/>
        <end position="62"/>
    </location>
</feature>
<dbReference type="PANTHER" id="PTHR37422:SF13">
    <property type="entry name" value="LIPOPOLYSACCHARIDE BIOSYNTHESIS PROTEIN PA4999-RELATED"/>
    <property type="match status" value="1"/>
</dbReference>